<proteinExistence type="predicted"/>
<dbReference type="EMBL" id="ML179228">
    <property type="protein sequence ID" value="THU94260.1"/>
    <property type="molecule type" value="Genomic_DNA"/>
</dbReference>
<organism evidence="1 2">
    <name type="scientific">Dendrothele bispora (strain CBS 962.96)</name>
    <dbReference type="NCBI Taxonomy" id="1314807"/>
    <lineage>
        <taxon>Eukaryota</taxon>
        <taxon>Fungi</taxon>
        <taxon>Dikarya</taxon>
        <taxon>Basidiomycota</taxon>
        <taxon>Agaricomycotina</taxon>
        <taxon>Agaricomycetes</taxon>
        <taxon>Agaricomycetidae</taxon>
        <taxon>Agaricales</taxon>
        <taxon>Agaricales incertae sedis</taxon>
        <taxon>Dendrothele</taxon>
    </lineage>
</organism>
<protein>
    <submittedName>
        <fullName evidence="1">Uncharacterized protein</fullName>
    </submittedName>
</protein>
<dbReference type="AlphaFoldDB" id="A0A4S8LXK7"/>
<sequence length="190" mass="20140">MRIGTPPDCYDQSNEGVNLDVASLEKGGGVEASAPRANSRSSQICTGSLRYYPGVVATQGNTTSDLCSMGANPIAPVPSPASLPDMCNHNYAIGPNSGYGVDMTAIGATTPAAGVAGIGVARTRSGRTMANADGNMDMHTENLNATLRLRLLCSQSLSLPISSLLSQTRFCCIRLRSLWWDIYANDHFFY</sequence>
<gene>
    <name evidence="1" type="ORF">K435DRAFT_164696</name>
</gene>
<reference evidence="1 2" key="1">
    <citation type="journal article" date="2019" name="Nat. Ecol. Evol.">
        <title>Megaphylogeny resolves global patterns of mushroom evolution.</title>
        <authorList>
            <person name="Varga T."/>
            <person name="Krizsan K."/>
            <person name="Foldi C."/>
            <person name="Dima B."/>
            <person name="Sanchez-Garcia M."/>
            <person name="Sanchez-Ramirez S."/>
            <person name="Szollosi G.J."/>
            <person name="Szarkandi J.G."/>
            <person name="Papp V."/>
            <person name="Albert L."/>
            <person name="Andreopoulos W."/>
            <person name="Angelini C."/>
            <person name="Antonin V."/>
            <person name="Barry K.W."/>
            <person name="Bougher N.L."/>
            <person name="Buchanan P."/>
            <person name="Buyck B."/>
            <person name="Bense V."/>
            <person name="Catcheside P."/>
            <person name="Chovatia M."/>
            <person name="Cooper J."/>
            <person name="Damon W."/>
            <person name="Desjardin D."/>
            <person name="Finy P."/>
            <person name="Geml J."/>
            <person name="Haridas S."/>
            <person name="Hughes K."/>
            <person name="Justo A."/>
            <person name="Karasinski D."/>
            <person name="Kautmanova I."/>
            <person name="Kiss B."/>
            <person name="Kocsube S."/>
            <person name="Kotiranta H."/>
            <person name="LaButti K.M."/>
            <person name="Lechner B.E."/>
            <person name="Liimatainen K."/>
            <person name="Lipzen A."/>
            <person name="Lukacs Z."/>
            <person name="Mihaltcheva S."/>
            <person name="Morgado L.N."/>
            <person name="Niskanen T."/>
            <person name="Noordeloos M.E."/>
            <person name="Ohm R.A."/>
            <person name="Ortiz-Santana B."/>
            <person name="Ovrebo C."/>
            <person name="Racz N."/>
            <person name="Riley R."/>
            <person name="Savchenko A."/>
            <person name="Shiryaev A."/>
            <person name="Soop K."/>
            <person name="Spirin V."/>
            <person name="Szebenyi C."/>
            <person name="Tomsovsky M."/>
            <person name="Tulloss R.E."/>
            <person name="Uehling J."/>
            <person name="Grigoriev I.V."/>
            <person name="Vagvolgyi C."/>
            <person name="Papp T."/>
            <person name="Martin F.M."/>
            <person name="Miettinen O."/>
            <person name="Hibbett D.S."/>
            <person name="Nagy L.G."/>
        </authorList>
    </citation>
    <scope>NUCLEOTIDE SEQUENCE [LARGE SCALE GENOMIC DNA]</scope>
    <source>
        <strain evidence="1 2">CBS 962.96</strain>
    </source>
</reference>
<evidence type="ECO:0000313" key="2">
    <source>
        <dbReference type="Proteomes" id="UP000297245"/>
    </source>
</evidence>
<keyword evidence="2" id="KW-1185">Reference proteome</keyword>
<accession>A0A4S8LXK7</accession>
<dbReference type="Proteomes" id="UP000297245">
    <property type="component" value="Unassembled WGS sequence"/>
</dbReference>
<evidence type="ECO:0000313" key="1">
    <source>
        <dbReference type="EMBL" id="THU94260.1"/>
    </source>
</evidence>
<name>A0A4S8LXK7_DENBC</name>